<protein>
    <submittedName>
        <fullName evidence="3">Soj-like protein</fullName>
    </submittedName>
</protein>
<dbReference type="RefSeq" id="WP_145192258.1">
    <property type="nucleotide sequence ID" value="NZ_CP036290.1"/>
</dbReference>
<dbReference type="OrthoDB" id="9815116at2"/>
<sequence length="305" mass="33158">MRRICVLNQKGGVGKTTTAVNLGAALARAGRRVVLVDLDPQGNLSTHLSVEVGSEEPSSYSVLIGEHTLDQAARSTAIRGLRVVPTGIDLSGAEMEMASFDEREFVMRRAVDRFESDSYAKVGAAPAEYVIFDCPPSLGLLSLNALVASREVFVALQTEFLALQGMTRLLEVVNLVKGELNPGLKVTGIVPCLYDNRLRLAREILGELRSYFPAQVFNRAIATTVKLAEAPSFGQSIFDYAPDSTGAQHYAELAEEVVAQERRPVQHGAEENLLVPHEGGDEVETESKERNSADEKPRQDVGHAR</sequence>
<dbReference type="PANTHER" id="PTHR13696:SF52">
    <property type="entry name" value="PARA FAMILY PROTEIN CT_582"/>
    <property type="match status" value="1"/>
</dbReference>
<keyword evidence="4" id="KW-1185">Reference proteome</keyword>
<dbReference type="EMBL" id="CP036290">
    <property type="protein sequence ID" value="QDU86649.1"/>
    <property type="molecule type" value="Genomic_DNA"/>
</dbReference>
<dbReference type="InterPro" id="IPR050678">
    <property type="entry name" value="DNA_Partitioning_ATPase"/>
</dbReference>
<evidence type="ECO:0000313" key="4">
    <source>
        <dbReference type="Proteomes" id="UP000319342"/>
    </source>
</evidence>
<proteinExistence type="predicted"/>
<feature type="region of interest" description="Disordered" evidence="1">
    <location>
        <begin position="261"/>
        <end position="305"/>
    </location>
</feature>
<dbReference type="FunFam" id="3.40.50.300:FF:000285">
    <property type="entry name" value="Sporulation initiation inhibitor Soj"/>
    <property type="match status" value="1"/>
</dbReference>
<dbReference type="Gene3D" id="3.40.50.300">
    <property type="entry name" value="P-loop containing nucleotide triphosphate hydrolases"/>
    <property type="match status" value="1"/>
</dbReference>
<feature type="domain" description="AAA" evidence="2">
    <location>
        <begin position="1"/>
        <end position="185"/>
    </location>
</feature>
<feature type="compositionally biased region" description="Basic and acidic residues" evidence="1">
    <location>
        <begin position="285"/>
        <end position="305"/>
    </location>
</feature>
<dbReference type="SUPFAM" id="SSF52540">
    <property type="entry name" value="P-loop containing nucleoside triphosphate hydrolases"/>
    <property type="match status" value="1"/>
</dbReference>
<evidence type="ECO:0000256" key="1">
    <source>
        <dbReference type="SAM" id="MobiDB-lite"/>
    </source>
</evidence>
<dbReference type="AlphaFoldDB" id="A0A518D5B3"/>
<feature type="compositionally biased region" description="Basic and acidic residues" evidence="1">
    <location>
        <begin position="261"/>
        <end position="270"/>
    </location>
</feature>
<evidence type="ECO:0000313" key="3">
    <source>
        <dbReference type="EMBL" id="QDU86649.1"/>
    </source>
</evidence>
<accession>A0A518D5B3</accession>
<dbReference type="Pfam" id="PF13614">
    <property type="entry name" value="AAA_31"/>
    <property type="match status" value="1"/>
</dbReference>
<dbReference type="PANTHER" id="PTHR13696">
    <property type="entry name" value="P-LOOP CONTAINING NUCLEOSIDE TRIPHOSPHATE HYDROLASE"/>
    <property type="match status" value="1"/>
</dbReference>
<dbReference type="InterPro" id="IPR025669">
    <property type="entry name" value="AAA_dom"/>
</dbReference>
<dbReference type="Proteomes" id="UP000319342">
    <property type="component" value="Chromosome"/>
</dbReference>
<gene>
    <name evidence="3" type="ORF">Pla163_38000</name>
</gene>
<evidence type="ECO:0000259" key="2">
    <source>
        <dbReference type="Pfam" id="PF13614"/>
    </source>
</evidence>
<organism evidence="3 4">
    <name type="scientific">Rohdeia mirabilis</name>
    <dbReference type="NCBI Taxonomy" id="2528008"/>
    <lineage>
        <taxon>Bacteria</taxon>
        <taxon>Pseudomonadati</taxon>
        <taxon>Planctomycetota</taxon>
        <taxon>Planctomycetia</taxon>
        <taxon>Planctomycetia incertae sedis</taxon>
        <taxon>Rohdeia</taxon>
    </lineage>
</organism>
<name>A0A518D5B3_9BACT</name>
<dbReference type="CDD" id="cd02042">
    <property type="entry name" value="ParAB_family"/>
    <property type="match status" value="1"/>
</dbReference>
<reference evidence="3 4" key="1">
    <citation type="submission" date="2019-02" db="EMBL/GenBank/DDBJ databases">
        <title>Deep-cultivation of Planctomycetes and their phenomic and genomic characterization uncovers novel biology.</title>
        <authorList>
            <person name="Wiegand S."/>
            <person name="Jogler M."/>
            <person name="Boedeker C."/>
            <person name="Pinto D."/>
            <person name="Vollmers J."/>
            <person name="Rivas-Marin E."/>
            <person name="Kohn T."/>
            <person name="Peeters S.H."/>
            <person name="Heuer A."/>
            <person name="Rast P."/>
            <person name="Oberbeckmann S."/>
            <person name="Bunk B."/>
            <person name="Jeske O."/>
            <person name="Meyerdierks A."/>
            <person name="Storesund J.E."/>
            <person name="Kallscheuer N."/>
            <person name="Luecker S."/>
            <person name="Lage O.M."/>
            <person name="Pohl T."/>
            <person name="Merkel B.J."/>
            <person name="Hornburger P."/>
            <person name="Mueller R.-W."/>
            <person name="Bruemmer F."/>
            <person name="Labrenz M."/>
            <person name="Spormann A.M."/>
            <person name="Op den Camp H."/>
            <person name="Overmann J."/>
            <person name="Amann R."/>
            <person name="Jetten M.S.M."/>
            <person name="Mascher T."/>
            <person name="Medema M.H."/>
            <person name="Devos D.P."/>
            <person name="Kaster A.-K."/>
            <person name="Ovreas L."/>
            <person name="Rohde M."/>
            <person name="Galperin M.Y."/>
            <person name="Jogler C."/>
        </authorList>
    </citation>
    <scope>NUCLEOTIDE SEQUENCE [LARGE SCALE GENOMIC DNA]</scope>
    <source>
        <strain evidence="3 4">Pla163</strain>
    </source>
</reference>
<dbReference type="InterPro" id="IPR027417">
    <property type="entry name" value="P-loop_NTPase"/>
</dbReference>